<dbReference type="EMBL" id="ODYU01011329">
    <property type="protein sequence ID" value="SOQ57008.1"/>
    <property type="molecule type" value="Genomic_DNA"/>
</dbReference>
<dbReference type="Pfam" id="PF00096">
    <property type="entry name" value="zf-C2H2"/>
    <property type="match status" value="1"/>
</dbReference>
<keyword evidence="1" id="KW-0863">Zinc-finger</keyword>
<keyword evidence="1" id="KW-0862">Zinc</keyword>
<feature type="domain" description="C2H2-type" evidence="2">
    <location>
        <begin position="22"/>
        <end position="50"/>
    </location>
</feature>
<organism evidence="3">
    <name type="scientific">Spodoptera frugiperda</name>
    <name type="common">Fall armyworm</name>
    <dbReference type="NCBI Taxonomy" id="7108"/>
    <lineage>
        <taxon>Eukaryota</taxon>
        <taxon>Metazoa</taxon>
        <taxon>Ecdysozoa</taxon>
        <taxon>Arthropoda</taxon>
        <taxon>Hexapoda</taxon>
        <taxon>Insecta</taxon>
        <taxon>Pterygota</taxon>
        <taxon>Neoptera</taxon>
        <taxon>Endopterygota</taxon>
        <taxon>Lepidoptera</taxon>
        <taxon>Glossata</taxon>
        <taxon>Ditrysia</taxon>
        <taxon>Noctuoidea</taxon>
        <taxon>Noctuidae</taxon>
        <taxon>Amphipyrinae</taxon>
        <taxon>Spodoptera</taxon>
    </lineage>
</organism>
<name>A0A2H1WVC4_SPOFR</name>
<dbReference type="SUPFAM" id="SSF57667">
    <property type="entry name" value="beta-beta-alpha zinc fingers"/>
    <property type="match status" value="1"/>
</dbReference>
<evidence type="ECO:0000259" key="2">
    <source>
        <dbReference type="PROSITE" id="PS50157"/>
    </source>
</evidence>
<dbReference type="PROSITE" id="PS00028">
    <property type="entry name" value="ZINC_FINGER_C2H2_1"/>
    <property type="match status" value="2"/>
</dbReference>
<dbReference type="Gene3D" id="3.30.160.60">
    <property type="entry name" value="Classic Zinc Finger"/>
    <property type="match status" value="2"/>
</dbReference>
<dbReference type="AlphaFoldDB" id="A0A2H1WVC4"/>
<sequence>MSSVCRRGDVAQPTQFTVKKKYPCPDCSNTYSRRAYMMNHYRHVHMNQSKYYCSTCERHFLNRTRYIDHMRYNHEGVKKEKNKLCNICGRGFAVSEPYATESYAHPLRREAVRV</sequence>
<feature type="domain" description="C2H2-type" evidence="2">
    <location>
        <begin position="51"/>
        <end position="79"/>
    </location>
</feature>
<gene>
    <name evidence="3" type="ORF">SFRICE_036007</name>
</gene>
<protein>
    <submittedName>
        <fullName evidence="3">SFRICE_036007</fullName>
    </submittedName>
</protein>
<dbReference type="SMART" id="SM00355">
    <property type="entry name" value="ZnF_C2H2"/>
    <property type="match status" value="2"/>
</dbReference>
<dbReference type="InterPro" id="IPR036236">
    <property type="entry name" value="Znf_C2H2_sf"/>
</dbReference>
<keyword evidence="1" id="KW-0479">Metal-binding</keyword>
<accession>A0A2H1WVC4</accession>
<dbReference type="GO" id="GO:0008270">
    <property type="term" value="F:zinc ion binding"/>
    <property type="evidence" value="ECO:0007669"/>
    <property type="project" value="UniProtKB-KW"/>
</dbReference>
<dbReference type="InterPro" id="IPR013087">
    <property type="entry name" value="Znf_C2H2_type"/>
</dbReference>
<evidence type="ECO:0000313" key="3">
    <source>
        <dbReference type="EMBL" id="SOQ57008.1"/>
    </source>
</evidence>
<proteinExistence type="predicted"/>
<evidence type="ECO:0000256" key="1">
    <source>
        <dbReference type="PROSITE-ProRule" id="PRU00042"/>
    </source>
</evidence>
<dbReference type="PROSITE" id="PS50157">
    <property type="entry name" value="ZINC_FINGER_C2H2_2"/>
    <property type="match status" value="2"/>
</dbReference>
<reference evidence="3" key="1">
    <citation type="submission" date="2016-07" db="EMBL/GenBank/DDBJ databases">
        <authorList>
            <person name="Bretaudeau A."/>
        </authorList>
    </citation>
    <scope>NUCLEOTIDE SEQUENCE</scope>
    <source>
        <strain evidence="3">Rice</strain>
        <tissue evidence="3">Whole body</tissue>
    </source>
</reference>